<evidence type="ECO:0000259" key="2">
    <source>
        <dbReference type="PROSITE" id="PS50113"/>
    </source>
</evidence>
<dbReference type="InterPro" id="IPR029787">
    <property type="entry name" value="Nucleotide_cyclase"/>
</dbReference>
<dbReference type="PROSITE" id="PS50112">
    <property type="entry name" value="PAS"/>
    <property type="match status" value="1"/>
</dbReference>
<dbReference type="SUPFAM" id="SSF55073">
    <property type="entry name" value="Nucleotide cyclase"/>
    <property type="match status" value="1"/>
</dbReference>
<sequence length="768" mass="85459">MKFSPMEPKFAQSSLLESPYLARALLENSPDCIKKLIQSVLAASEGRYQAALDQAGLGISHVSLTGQYLLVSDSFCAMLGRDRASLLRLSYSEVIHPEDLPRSLEVFPKMVSGELQSFAAEKRLLHQNGSYFWVWNHVGRLWDPVAESHYFIVISENIDQRKRQETLLKAERRCLEKIAGDVPLPAVLADIALSLEVQMPPQSRISIMLRDREGLRLRMGAAPSLPAAYNQAADGLAIGPASGSCGTAAFRRENVLVSDIATSPLWEGYRELALSHGLRACWSVPILNARHELLGIFAVYSPQSGTPGVEVLDLLRRATHLAGIAIERRQAEETITRMAYYDALTGLPNRVLCQDRLEHALKRAQRQHGGLTLVFVDLDHFKLVNDSLGHAAGDQVLREISQRLQRSVREGDTVARLGGDEFLLLAEENLDASALTALIGRMRRLFEQPIEIESRSFLVTASFGVSRYPDDGEDAQTLMRRADVAMYQAKQRGRDGMQQYSPAMESNGIERLVLQRELRLALEREEFILHYQPQLDLASGKISSVEALLRWQHPERGMIPPLSFIPLLEESGLINQVGEWVLRKACAQARRWQLAGLPLRMAVNLSQRQCQEGNLIPMLERVLVDTGLAPELLELELTEGLVMHDPEKTIKALRVLKGMHISLAVDDFGTGYSSLSYLQRLPLDSLKVDKSFVQGLPASGEDAAIITAIIAMAHTLNIKVVAEGVETAAQLDFLRNKHCDGMQGYFLSRPLPAGELFNFVRRVPVLPE</sequence>
<dbReference type="Gene3D" id="3.30.70.270">
    <property type="match status" value="1"/>
</dbReference>
<dbReference type="InterPro" id="IPR003018">
    <property type="entry name" value="GAF"/>
</dbReference>
<name>A0ABU9DBB5_9PROT</name>
<accession>A0ABU9DBB5</accession>
<evidence type="ECO:0000259" key="3">
    <source>
        <dbReference type="PROSITE" id="PS50883"/>
    </source>
</evidence>
<dbReference type="InterPro" id="IPR013655">
    <property type="entry name" value="PAS_fold_3"/>
</dbReference>
<dbReference type="SMART" id="SM00091">
    <property type="entry name" value="PAS"/>
    <property type="match status" value="1"/>
</dbReference>
<dbReference type="SUPFAM" id="SSF55785">
    <property type="entry name" value="PYP-like sensor domain (PAS domain)"/>
    <property type="match status" value="1"/>
</dbReference>
<proteinExistence type="predicted"/>
<dbReference type="Proteomes" id="UP001446205">
    <property type="component" value="Unassembled WGS sequence"/>
</dbReference>
<dbReference type="InterPro" id="IPR000160">
    <property type="entry name" value="GGDEF_dom"/>
</dbReference>
<dbReference type="Gene3D" id="3.20.20.450">
    <property type="entry name" value="EAL domain"/>
    <property type="match status" value="1"/>
</dbReference>
<dbReference type="PIRSF" id="PIRSF005925">
    <property type="entry name" value="Dos"/>
    <property type="match status" value="1"/>
</dbReference>
<dbReference type="SMART" id="SM00052">
    <property type="entry name" value="EAL"/>
    <property type="match status" value="1"/>
</dbReference>
<dbReference type="NCBIfam" id="TIGR00229">
    <property type="entry name" value="sensory_box"/>
    <property type="match status" value="1"/>
</dbReference>
<organism evidence="5 6">
    <name type="scientific">Thermithiobacillus plumbiphilus</name>
    <dbReference type="NCBI Taxonomy" id="1729899"/>
    <lineage>
        <taxon>Bacteria</taxon>
        <taxon>Pseudomonadati</taxon>
        <taxon>Pseudomonadota</taxon>
        <taxon>Acidithiobacillia</taxon>
        <taxon>Acidithiobacillales</taxon>
        <taxon>Thermithiobacillaceae</taxon>
        <taxon>Thermithiobacillus</taxon>
    </lineage>
</organism>
<feature type="domain" description="PAC" evidence="2">
    <location>
        <begin position="118"/>
        <end position="170"/>
    </location>
</feature>
<dbReference type="SMART" id="SM00267">
    <property type="entry name" value="GGDEF"/>
    <property type="match status" value="1"/>
</dbReference>
<feature type="domain" description="PAS" evidence="1">
    <location>
        <begin position="44"/>
        <end position="114"/>
    </location>
</feature>
<dbReference type="Pfam" id="PF00990">
    <property type="entry name" value="GGDEF"/>
    <property type="match status" value="1"/>
</dbReference>
<dbReference type="SUPFAM" id="SSF55781">
    <property type="entry name" value="GAF domain-like"/>
    <property type="match status" value="1"/>
</dbReference>
<dbReference type="PROSITE" id="PS50883">
    <property type="entry name" value="EAL"/>
    <property type="match status" value="1"/>
</dbReference>
<dbReference type="PANTHER" id="PTHR44757">
    <property type="entry name" value="DIGUANYLATE CYCLASE DGCP"/>
    <property type="match status" value="1"/>
</dbReference>
<evidence type="ECO:0000259" key="4">
    <source>
        <dbReference type="PROSITE" id="PS50887"/>
    </source>
</evidence>
<dbReference type="InterPro" id="IPR035919">
    <property type="entry name" value="EAL_sf"/>
</dbReference>
<dbReference type="Pfam" id="PF13185">
    <property type="entry name" value="GAF_2"/>
    <property type="match status" value="1"/>
</dbReference>
<dbReference type="InterPro" id="IPR012226">
    <property type="entry name" value="Diguanyl_cyclase/Pdiesterase"/>
</dbReference>
<keyword evidence="6" id="KW-1185">Reference proteome</keyword>
<protein>
    <submittedName>
        <fullName evidence="5">EAL domain-containing protein</fullName>
    </submittedName>
</protein>
<dbReference type="PROSITE" id="PS50113">
    <property type="entry name" value="PAC"/>
    <property type="match status" value="1"/>
</dbReference>
<gene>
    <name evidence="5" type="ORF">WOB96_13735</name>
</gene>
<dbReference type="CDD" id="cd01949">
    <property type="entry name" value="GGDEF"/>
    <property type="match status" value="1"/>
</dbReference>
<dbReference type="InterPro" id="IPR029016">
    <property type="entry name" value="GAF-like_dom_sf"/>
</dbReference>
<dbReference type="InterPro" id="IPR000700">
    <property type="entry name" value="PAS-assoc_C"/>
</dbReference>
<dbReference type="Pfam" id="PF08447">
    <property type="entry name" value="PAS_3"/>
    <property type="match status" value="1"/>
</dbReference>
<dbReference type="InterPro" id="IPR000014">
    <property type="entry name" value="PAS"/>
</dbReference>
<evidence type="ECO:0000313" key="5">
    <source>
        <dbReference type="EMBL" id="MEK8090814.1"/>
    </source>
</evidence>
<dbReference type="PROSITE" id="PS50887">
    <property type="entry name" value="GGDEF"/>
    <property type="match status" value="1"/>
</dbReference>
<dbReference type="NCBIfam" id="TIGR00254">
    <property type="entry name" value="GGDEF"/>
    <property type="match status" value="1"/>
</dbReference>
<dbReference type="RefSeq" id="WP_341371869.1">
    <property type="nucleotide sequence ID" value="NZ_JBBPCO010000016.1"/>
</dbReference>
<evidence type="ECO:0000259" key="1">
    <source>
        <dbReference type="PROSITE" id="PS50112"/>
    </source>
</evidence>
<dbReference type="PANTHER" id="PTHR44757:SF2">
    <property type="entry name" value="BIOFILM ARCHITECTURE MAINTENANCE PROTEIN MBAA"/>
    <property type="match status" value="1"/>
</dbReference>
<dbReference type="InterPro" id="IPR052155">
    <property type="entry name" value="Biofilm_reg_signaling"/>
</dbReference>
<dbReference type="SMART" id="SM00065">
    <property type="entry name" value="GAF"/>
    <property type="match status" value="1"/>
</dbReference>
<dbReference type="Gene3D" id="3.30.450.40">
    <property type="match status" value="1"/>
</dbReference>
<reference evidence="5 6" key="1">
    <citation type="submission" date="2024-04" db="EMBL/GenBank/DDBJ databases">
        <authorList>
            <person name="Abashina T."/>
            <person name="Shaikin A."/>
        </authorList>
    </citation>
    <scope>NUCLEOTIDE SEQUENCE [LARGE SCALE GENOMIC DNA]</scope>
    <source>
        <strain evidence="5 6">AAFK</strain>
    </source>
</reference>
<dbReference type="CDD" id="cd01948">
    <property type="entry name" value="EAL"/>
    <property type="match status" value="1"/>
</dbReference>
<dbReference type="InterPro" id="IPR001633">
    <property type="entry name" value="EAL_dom"/>
</dbReference>
<dbReference type="Pfam" id="PF00563">
    <property type="entry name" value="EAL"/>
    <property type="match status" value="1"/>
</dbReference>
<dbReference type="SUPFAM" id="SSF141868">
    <property type="entry name" value="EAL domain-like"/>
    <property type="match status" value="1"/>
</dbReference>
<dbReference type="EMBL" id="JBBPCO010000016">
    <property type="protein sequence ID" value="MEK8090814.1"/>
    <property type="molecule type" value="Genomic_DNA"/>
</dbReference>
<dbReference type="Gene3D" id="3.30.450.20">
    <property type="entry name" value="PAS domain"/>
    <property type="match status" value="1"/>
</dbReference>
<dbReference type="InterPro" id="IPR043128">
    <property type="entry name" value="Rev_trsase/Diguanyl_cyclase"/>
</dbReference>
<feature type="domain" description="EAL" evidence="3">
    <location>
        <begin position="511"/>
        <end position="764"/>
    </location>
</feature>
<feature type="domain" description="GGDEF" evidence="4">
    <location>
        <begin position="369"/>
        <end position="502"/>
    </location>
</feature>
<comment type="caution">
    <text evidence="5">The sequence shown here is derived from an EMBL/GenBank/DDBJ whole genome shotgun (WGS) entry which is preliminary data.</text>
</comment>
<dbReference type="CDD" id="cd00130">
    <property type="entry name" value="PAS"/>
    <property type="match status" value="1"/>
</dbReference>
<dbReference type="InterPro" id="IPR035965">
    <property type="entry name" value="PAS-like_dom_sf"/>
</dbReference>
<evidence type="ECO:0000313" key="6">
    <source>
        <dbReference type="Proteomes" id="UP001446205"/>
    </source>
</evidence>